<keyword evidence="3" id="KW-0963">Cytoplasm</keyword>
<comment type="subcellular location">
    <subcellularLocation>
        <location evidence="1">Cytoplasm</location>
    </subcellularLocation>
</comment>
<evidence type="ECO:0000256" key="2">
    <source>
        <dbReference type="ARBA" id="ARBA00009035"/>
    </source>
</evidence>
<reference evidence="4 5" key="1">
    <citation type="submission" date="2020-02" db="EMBL/GenBank/DDBJ databases">
        <authorList>
            <person name="Criscuolo A."/>
        </authorList>
    </citation>
    <scope>NUCLEOTIDE SEQUENCE [LARGE SCALE GENOMIC DNA]</scope>
    <source>
        <strain evidence="4">CECT7796</strain>
    </source>
</reference>
<gene>
    <name evidence="4" type="primary">yejK</name>
    <name evidence="4" type="ORF">FLACOL7796_04760</name>
</gene>
<dbReference type="RefSeq" id="WP_173968543.1">
    <property type="nucleotide sequence ID" value="NZ_CADCST010000204.1"/>
</dbReference>
<evidence type="ECO:0000313" key="5">
    <source>
        <dbReference type="Proteomes" id="UP000474567"/>
    </source>
</evidence>
<evidence type="ECO:0000313" key="4">
    <source>
        <dbReference type="EMBL" id="CAA9203504.1"/>
    </source>
</evidence>
<evidence type="ECO:0000256" key="3">
    <source>
        <dbReference type="ARBA" id="ARBA00022490"/>
    </source>
</evidence>
<comment type="caution">
    <text evidence="4">The sequence shown here is derived from an EMBL/GenBank/DDBJ whole genome shotgun (WGS) entry which is preliminary data.</text>
</comment>
<dbReference type="EMBL" id="CADCST010000204">
    <property type="protein sequence ID" value="CAA9203504.1"/>
    <property type="molecule type" value="Genomic_DNA"/>
</dbReference>
<protein>
    <submittedName>
        <fullName evidence="4">Nucleoid-associated protein YejK</fullName>
    </submittedName>
</protein>
<dbReference type="Pfam" id="PF04245">
    <property type="entry name" value="NA37"/>
    <property type="match status" value="1"/>
</dbReference>
<dbReference type="Proteomes" id="UP000474567">
    <property type="component" value="Unassembled WGS sequence"/>
</dbReference>
<name>A0ABM8KR41_9FLAO</name>
<dbReference type="PANTHER" id="PTHR38772">
    <property type="match status" value="1"/>
</dbReference>
<organism evidence="4 5">
    <name type="scientific">Flavobacterium collinsii</name>
    <dbReference type="NCBI Taxonomy" id="1114861"/>
    <lineage>
        <taxon>Bacteria</taxon>
        <taxon>Pseudomonadati</taxon>
        <taxon>Bacteroidota</taxon>
        <taxon>Flavobacteriia</taxon>
        <taxon>Flavobacteriales</taxon>
        <taxon>Flavobacteriaceae</taxon>
        <taxon>Flavobacterium</taxon>
    </lineage>
</organism>
<evidence type="ECO:0000256" key="1">
    <source>
        <dbReference type="ARBA" id="ARBA00004496"/>
    </source>
</evidence>
<dbReference type="InterPro" id="IPR007358">
    <property type="entry name" value="Nucleoid_associated_NdpA"/>
</dbReference>
<proteinExistence type="inferred from homology"/>
<keyword evidence="5" id="KW-1185">Reference proteome</keyword>
<sequence length="345" mass="39944">MEIKILKYTIHFIKKEFQKIDAQLDLSQEVMMEDEFSVALITLIHKSITESSSLKNTHFKDNESNLFTNSLNDYLATDENDEFYKFSESLSDLKDKIEKVPFATGGYYLFVDYTVDEKRYITVVLLRQKAGINISKISGTYKLITADNINIDKIAMACRVNLQILSETEDDRNYLALITTQQDGVVSKYFREWVLAAGYIKNDKNTSNLVSIIKSIDLPTDELGKPRYHNQNDFQKAVYEYAKSKADKTVNLIEMGKHFYGEQNEMIFLEYAAKHSIILDTEFVRHPAKWKTLVTIRAKVEGVEINVDYSKINKDYVVLEDNRIIINSQPLVNQIKKQYSLLDDK</sequence>
<comment type="similarity">
    <text evidence="2">Belongs to the YejK family.</text>
</comment>
<accession>A0ABM8KR41</accession>
<dbReference type="PANTHER" id="PTHR38772:SF1">
    <property type="entry name" value="NUCLEOID-ASSOCIATED PROTEIN YEJK"/>
    <property type="match status" value="1"/>
</dbReference>